<protein>
    <submittedName>
        <fullName evidence="1">Uncharacterized protein</fullName>
    </submittedName>
</protein>
<evidence type="ECO:0000313" key="2">
    <source>
        <dbReference type="Proteomes" id="UP001472677"/>
    </source>
</evidence>
<reference evidence="1 2" key="1">
    <citation type="journal article" date="2024" name="G3 (Bethesda)">
        <title>Genome assembly of Hibiscus sabdariffa L. provides insights into metabolisms of medicinal natural products.</title>
        <authorList>
            <person name="Kim T."/>
        </authorList>
    </citation>
    <scope>NUCLEOTIDE SEQUENCE [LARGE SCALE GENOMIC DNA]</scope>
    <source>
        <strain evidence="1">TK-2024</strain>
        <tissue evidence="1">Old leaves</tissue>
    </source>
</reference>
<sequence length="199" mass="22688">MTSQSSDSAEGFLARFDNPAARERYNNVVAAKHIWEEQGFKFDDGLDFYGLEMVIYKRLYEQGWLKVKLVPADAAAINSIFGMQNNEVSIYDLIGALEDVHYNTIKNQLYLLGTELNTSDKNPGTISRPNLLPKSKLWNTFVKRNLMLGHNTQKLGASEYLKIIPSSDPSTINRNQEEELCTTYIEFLDKQQIGYKSFS</sequence>
<name>A0ABR2FDA6_9ROSI</name>
<keyword evidence="2" id="KW-1185">Reference proteome</keyword>
<dbReference type="EMBL" id="JBBPBM010000006">
    <property type="protein sequence ID" value="KAK8578884.1"/>
    <property type="molecule type" value="Genomic_DNA"/>
</dbReference>
<evidence type="ECO:0000313" key="1">
    <source>
        <dbReference type="EMBL" id="KAK8578884.1"/>
    </source>
</evidence>
<proteinExistence type="predicted"/>
<organism evidence="1 2">
    <name type="scientific">Hibiscus sabdariffa</name>
    <name type="common">roselle</name>
    <dbReference type="NCBI Taxonomy" id="183260"/>
    <lineage>
        <taxon>Eukaryota</taxon>
        <taxon>Viridiplantae</taxon>
        <taxon>Streptophyta</taxon>
        <taxon>Embryophyta</taxon>
        <taxon>Tracheophyta</taxon>
        <taxon>Spermatophyta</taxon>
        <taxon>Magnoliopsida</taxon>
        <taxon>eudicotyledons</taxon>
        <taxon>Gunneridae</taxon>
        <taxon>Pentapetalae</taxon>
        <taxon>rosids</taxon>
        <taxon>malvids</taxon>
        <taxon>Malvales</taxon>
        <taxon>Malvaceae</taxon>
        <taxon>Malvoideae</taxon>
        <taxon>Hibiscus</taxon>
    </lineage>
</organism>
<gene>
    <name evidence="1" type="ORF">V6N12_069228</name>
</gene>
<accession>A0ABR2FDA6</accession>
<comment type="caution">
    <text evidence="1">The sequence shown here is derived from an EMBL/GenBank/DDBJ whole genome shotgun (WGS) entry which is preliminary data.</text>
</comment>
<dbReference type="Proteomes" id="UP001472677">
    <property type="component" value="Unassembled WGS sequence"/>
</dbReference>